<protein>
    <submittedName>
        <fullName evidence="4">Unannotated protein</fullName>
    </submittedName>
</protein>
<dbReference type="PIRSF" id="PIRSF002741">
    <property type="entry name" value="MppA"/>
    <property type="match status" value="1"/>
</dbReference>
<evidence type="ECO:0000256" key="1">
    <source>
        <dbReference type="ARBA" id="ARBA00022729"/>
    </source>
</evidence>
<dbReference type="Gene3D" id="3.10.105.10">
    <property type="entry name" value="Dipeptide-binding Protein, Domain 3"/>
    <property type="match status" value="1"/>
</dbReference>
<dbReference type="SUPFAM" id="SSF53850">
    <property type="entry name" value="Periplasmic binding protein-like II"/>
    <property type="match status" value="1"/>
</dbReference>
<dbReference type="GO" id="GO:0042597">
    <property type="term" value="C:periplasmic space"/>
    <property type="evidence" value="ECO:0007669"/>
    <property type="project" value="UniProtKB-ARBA"/>
</dbReference>
<organism evidence="4">
    <name type="scientific">freshwater metagenome</name>
    <dbReference type="NCBI Taxonomy" id="449393"/>
    <lineage>
        <taxon>unclassified sequences</taxon>
        <taxon>metagenomes</taxon>
        <taxon>ecological metagenomes</taxon>
    </lineage>
</organism>
<proteinExistence type="predicted"/>
<name>A0A6J6MQB1_9ZZZZ</name>
<feature type="domain" description="Solute-binding protein family 5" evidence="3">
    <location>
        <begin position="104"/>
        <end position="462"/>
    </location>
</feature>
<dbReference type="InterPro" id="IPR039424">
    <property type="entry name" value="SBP_5"/>
</dbReference>
<dbReference type="Gene3D" id="3.40.190.10">
    <property type="entry name" value="Periplasmic binding protein-like II"/>
    <property type="match status" value="1"/>
</dbReference>
<evidence type="ECO:0000256" key="2">
    <source>
        <dbReference type="SAM" id="MobiDB-lite"/>
    </source>
</evidence>
<feature type="region of interest" description="Disordered" evidence="2">
    <location>
        <begin position="24"/>
        <end position="50"/>
    </location>
</feature>
<dbReference type="PROSITE" id="PS51257">
    <property type="entry name" value="PROKAR_LIPOPROTEIN"/>
    <property type="match status" value="1"/>
</dbReference>
<dbReference type="InterPro" id="IPR030678">
    <property type="entry name" value="Peptide/Ni-bd"/>
</dbReference>
<dbReference type="GO" id="GO:0043190">
    <property type="term" value="C:ATP-binding cassette (ABC) transporter complex"/>
    <property type="evidence" value="ECO:0007669"/>
    <property type="project" value="InterPro"/>
</dbReference>
<dbReference type="PANTHER" id="PTHR30290:SF38">
    <property type="entry name" value="D,D-DIPEPTIDE-BINDING PERIPLASMIC PROTEIN DDPA-RELATED"/>
    <property type="match status" value="1"/>
</dbReference>
<dbReference type="EMBL" id="CAEZWW010000104">
    <property type="protein sequence ID" value="CAB4676267.1"/>
    <property type="molecule type" value="Genomic_DNA"/>
</dbReference>
<evidence type="ECO:0000313" key="4">
    <source>
        <dbReference type="EMBL" id="CAB4676267.1"/>
    </source>
</evidence>
<dbReference type="Pfam" id="PF00496">
    <property type="entry name" value="SBP_bac_5"/>
    <property type="match status" value="1"/>
</dbReference>
<dbReference type="PANTHER" id="PTHR30290">
    <property type="entry name" value="PERIPLASMIC BINDING COMPONENT OF ABC TRANSPORTER"/>
    <property type="match status" value="1"/>
</dbReference>
<accession>A0A6J6MQB1</accession>
<evidence type="ECO:0000259" key="3">
    <source>
        <dbReference type="Pfam" id="PF00496"/>
    </source>
</evidence>
<sequence length="550" mass="58267">MRVTVRVGAALALSLLLGACAGTAPTSQPTPATPATAAADGAASGAPTTAPAPATAITATFTYLNNLDVVTEWDPATSYSNEVIAMNNIYEQLTRTNAETGSTEPLLATSWETSADGLTWTFKLRDGVTFSNGNPADAKAAKAALDRTIKLAGGAAYIWDPVDTITAKDATTLEFKLKYAAALDLIASSAFGAYIYDTNASPGDLAEWFAEGNAAGTGPYVIDSWAKGTENELTLKANETYWGGWEGDHYTSIVFKVVPELTTAVQLLQGGEGTFIPHISSTIFTSLEGQPGIVTQRSSTFQNLLAMLNTASGPLADPKLRQAVAKAIDYDAIVTILQGSMTKATGVIPEGLLGYTSEVSQTTDVAGATALLAEAGYSPDQPLTLSMTYAAGDPEEETIAKVLKANLAAVGINLESQALAWETQWDRGKSKDAAKRQDIFLFYWYPDYADPYSWFINLYHSAEPPYFNLSYWDDPAVDAVIDGLPAVTATDRELAQTQYLGLQQTIADQAVSPVLGVINSQVAFASTMTGYVNNPAYASVVFVHGLTPTE</sequence>
<dbReference type="CDD" id="cd08512">
    <property type="entry name" value="PBP2_NikA_DppA_OppA_like_7"/>
    <property type="match status" value="1"/>
</dbReference>
<dbReference type="InterPro" id="IPR000914">
    <property type="entry name" value="SBP_5_dom"/>
</dbReference>
<dbReference type="GO" id="GO:1904680">
    <property type="term" value="F:peptide transmembrane transporter activity"/>
    <property type="evidence" value="ECO:0007669"/>
    <property type="project" value="TreeGrafter"/>
</dbReference>
<dbReference type="AlphaFoldDB" id="A0A6J6MQB1"/>
<gene>
    <name evidence="4" type="ORF">UFOPK2310_00920</name>
</gene>
<keyword evidence="1" id="KW-0732">Signal</keyword>
<dbReference type="GO" id="GO:0015833">
    <property type="term" value="P:peptide transport"/>
    <property type="evidence" value="ECO:0007669"/>
    <property type="project" value="TreeGrafter"/>
</dbReference>
<reference evidence="4" key="1">
    <citation type="submission" date="2020-05" db="EMBL/GenBank/DDBJ databases">
        <authorList>
            <person name="Chiriac C."/>
            <person name="Salcher M."/>
            <person name="Ghai R."/>
            <person name="Kavagutti S V."/>
        </authorList>
    </citation>
    <scope>NUCLEOTIDE SEQUENCE</scope>
</reference>